<keyword evidence="2" id="KW-0812">Transmembrane</keyword>
<protein>
    <submittedName>
        <fullName evidence="4">LysM repeat protein</fullName>
    </submittedName>
</protein>
<dbReference type="CDD" id="cd00118">
    <property type="entry name" value="LysM"/>
    <property type="match status" value="1"/>
</dbReference>
<dbReference type="SMART" id="SM00257">
    <property type="entry name" value="LysM"/>
    <property type="match status" value="1"/>
</dbReference>
<accession>A0A7W8FSQ1</accession>
<dbReference type="SUPFAM" id="SSF54106">
    <property type="entry name" value="LysM domain"/>
    <property type="match status" value="1"/>
</dbReference>
<feature type="compositionally biased region" description="Basic and acidic residues" evidence="1">
    <location>
        <begin position="109"/>
        <end position="137"/>
    </location>
</feature>
<evidence type="ECO:0000256" key="1">
    <source>
        <dbReference type="SAM" id="MobiDB-lite"/>
    </source>
</evidence>
<dbReference type="EMBL" id="JACHHE010000001">
    <property type="protein sequence ID" value="MBB5178705.1"/>
    <property type="molecule type" value="Genomic_DNA"/>
</dbReference>
<feature type="transmembrane region" description="Helical" evidence="2">
    <location>
        <begin position="44"/>
        <end position="68"/>
    </location>
</feature>
<feature type="region of interest" description="Disordered" evidence="1">
    <location>
        <begin position="98"/>
        <end position="209"/>
    </location>
</feature>
<gene>
    <name evidence="4" type="ORF">HNQ44_000127</name>
</gene>
<evidence type="ECO:0000313" key="4">
    <source>
        <dbReference type="EMBL" id="MBB5178705.1"/>
    </source>
</evidence>
<dbReference type="InterPro" id="IPR018392">
    <property type="entry name" value="LysM"/>
</dbReference>
<dbReference type="AlphaFoldDB" id="A0A7W8FSQ1"/>
<evidence type="ECO:0000313" key="5">
    <source>
        <dbReference type="Proteomes" id="UP000525923"/>
    </source>
</evidence>
<sequence>MGKQNYRDAIEKDRQEVSVLGNAAASRIAQRKAVKEKPKKTKSALLTTLFFLFILIPVSILIYVAFFYEPNDTLTANPSSDQVSLESPIPDAPLVPVVTEEEDSEESAAAEKAEAAKAAEEKEEAAEKEATEKEAADKLAQQEAEKTAAAKEQAQKEQAEKEAAQAEAERERQRAEAERQKEQAAAEQKKQETPAAPVAASKTHTVQSGETLYRIAVNTYGSAGASAGVEKIKAANGLNSNEITVGSTLVLP</sequence>
<reference evidence="4 5" key="1">
    <citation type="submission" date="2020-08" db="EMBL/GenBank/DDBJ databases">
        <title>Genomic Encyclopedia of Type Strains, Phase IV (KMG-IV): sequencing the most valuable type-strain genomes for metagenomic binning, comparative biology and taxonomic classification.</title>
        <authorList>
            <person name="Goeker M."/>
        </authorList>
    </citation>
    <scope>NUCLEOTIDE SEQUENCE [LARGE SCALE GENOMIC DNA]</scope>
    <source>
        <strain evidence="4 5">DSM 15895</strain>
    </source>
</reference>
<keyword evidence="5" id="KW-1185">Reference proteome</keyword>
<feature type="compositionally biased region" description="Acidic residues" evidence="1">
    <location>
        <begin position="99"/>
        <end position="108"/>
    </location>
</feature>
<proteinExistence type="predicted"/>
<dbReference type="Gene3D" id="3.10.350.10">
    <property type="entry name" value="LysM domain"/>
    <property type="match status" value="1"/>
</dbReference>
<dbReference type="RefSeq" id="WP_135500782.1">
    <property type="nucleotide sequence ID" value="NZ_JACHHE010000001.1"/>
</dbReference>
<comment type="caution">
    <text evidence="4">The sequence shown here is derived from an EMBL/GenBank/DDBJ whole genome shotgun (WGS) entry which is preliminary data.</text>
</comment>
<name>A0A7W8FSQ1_9BACL</name>
<dbReference type="OrthoDB" id="2583609at2"/>
<keyword evidence="2" id="KW-0472">Membrane</keyword>
<dbReference type="InterPro" id="IPR036779">
    <property type="entry name" value="LysM_dom_sf"/>
</dbReference>
<feature type="domain" description="LysM" evidence="3">
    <location>
        <begin position="202"/>
        <end position="251"/>
    </location>
</feature>
<dbReference type="Pfam" id="PF01476">
    <property type="entry name" value="LysM"/>
    <property type="match status" value="1"/>
</dbReference>
<organism evidence="4 5">
    <name type="scientific">Planococcus koreensis</name>
    <dbReference type="NCBI Taxonomy" id="112331"/>
    <lineage>
        <taxon>Bacteria</taxon>
        <taxon>Bacillati</taxon>
        <taxon>Bacillota</taxon>
        <taxon>Bacilli</taxon>
        <taxon>Bacillales</taxon>
        <taxon>Caryophanaceae</taxon>
        <taxon>Planococcus</taxon>
    </lineage>
</organism>
<dbReference type="PROSITE" id="PS51782">
    <property type="entry name" value="LYSM"/>
    <property type="match status" value="1"/>
</dbReference>
<feature type="compositionally biased region" description="Basic and acidic residues" evidence="1">
    <location>
        <begin position="143"/>
        <end position="192"/>
    </location>
</feature>
<dbReference type="Proteomes" id="UP000525923">
    <property type="component" value="Unassembled WGS sequence"/>
</dbReference>
<keyword evidence="2" id="KW-1133">Transmembrane helix</keyword>
<evidence type="ECO:0000259" key="3">
    <source>
        <dbReference type="PROSITE" id="PS51782"/>
    </source>
</evidence>
<evidence type="ECO:0000256" key="2">
    <source>
        <dbReference type="SAM" id="Phobius"/>
    </source>
</evidence>